<proteinExistence type="predicted"/>
<dbReference type="EMBL" id="NKUJ01000316">
    <property type="protein sequence ID" value="RMJ07896.1"/>
    <property type="molecule type" value="Genomic_DNA"/>
</dbReference>
<dbReference type="Pfam" id="PF24864">
    <property type="entry name" value="DUF7730"/>
    <property type="match status" value="1"/>
</dbReference>
<dbReference type="Proteomes" id="UP000277212">
    <property type="component" value="Unassembled WGS sequence"/>
</dbReference>
<protein>
    <recommendedName>
        <fullName evidence="1">DUF7730 domain-containing protein</fullName>
    </recommendedName>
</protein>
<dbReference type="OrthoDB" id="4757095at2759"/>
<name>A0A3M2RRF6_9HYPO</name>
<gene>
    <name evidence="2" type="ORF">CDV36_012513</name>
</gene>
<organism evidence="2 3">
    <name type="scientific">Fusarium kuroshium</name>
    <dbReference type="NCBI Taxonomy" id="2010991"/>
    <lineage>
        <taxon>Eukaryota</taxon>
        <taxon>Fungi</taxon>
        <taxon>Dikarya</taxon>
        <taxon>Ascomycota</taxon>
        <taxon>Pezizomycotina</taxon>
        <taxon>Sordariomycetes</taxon>
        <taxon>Hypocreomycetidae</taxon>
        <taxon>Hypocreales</taxon>
        <taxon>Nectriaceae</taxon>
        <taxon>Fusarium</taxon>
        <taxon>Fusarium solani species complex</taxon>
    </lineage>
</organism>
<accession>A0A3M2RRF6</accession>
<evidence type="ECO:0000313" key="2">
    <source>
        <dbReference type="EMBL" id="RMJ07896.1"/>
    </source>
</evidence>
<feature type="domain" description="DUF7730" evidence="1">
    <location>
        <begin position="4"/>
        <end position="184"/>
    </location>
</feature>
<dbReference type="STRING" id="2010991.A0A3M2RRF6"/>
<reference evidence="2 3" key="1">
    <citation type="submission" date="2017-06" db="EMBL/GenBank/DDBJ databases">
        <title>Comparative genomic analysis of Ambrosia Fusariam Clade fungi.</title>
        <authorList>
            <person name="Stajich J.E."/>
            <person name="Carrillo J."/>
            <person name="Kijimoto T."/>
            <person name="Eskalen A."/>
            <person name="O'Donnell K."/>
            <person name="Kasson M."/>
        </authorList>
    </citation>
    <scope>NUCLEOTIDE SEQUENCE [LARGE SCALE GENOMIC DNA]</scope>
    <source>
        <strain evidence="2">UCR3666</strain>
    </source>
</reference>
<sequence>MSFHSQSQSPFVAHLPPEVREAIYLELWRCVGLRQHIIAHTRYRHKKLSEIHLARWPCTTDFYVGDSLQDEVDALPKKLFHSSRRLKINIAYRRRGLSSWMNHWSCEERLLECVVEPWDSERYERDGELNEHDCWCDSKKQMEAKRKDSSALGSYMAMLLTCKLISSECLRSIYQSTTFIVTDSLAIQGLFGACNSHLILRTWRGFCEDRVKPPPAFHQYARHVEISLDRTYTLHNRCCWAMSERKKANKRLRVQQGVVCDDLKPVAHEPCDFHWLHLERFRNLTSLKIWISTRSSELYGGILIYPTGLERLNVEKLRTLLSGLANVESVVLSAPLSNDIEPDEGYVEGISKNGRLKVWNRGELINLMVKWSQKVGTVLR</sequence>
<comment type="caution">
    <text evidence="2">The sequence shown here is derived from an EMBL/GenBank/DDBJ whole genome shotgun (WGS) entry which is preliminary data.</text>
</comment>
<evidence type="ECO:0000313" key="3">
    <source>
        <dbReference type="Proteomes" id="UP000277212"/>
    </source>
</evidence>
<dbReference type="AlphaFoldDB" id="A0A3M2RRF6"/>
<dbReference type="InterPro" id="IPR056632">
    <property type="entry name" value="DUF7730"/>
</dbReference>
<evidence type="ECO:0000259" key="1">
    <source>
        <dbReference type="Pfam" id="PF24864"/>
    </source>
</evidence>
<keyword evidence="3" id="KW-1185">Reference proteome</keyword>